<evidence type="ECO:0000259" key="4">
    <source>
        <dbReference type="Pfam" id="PF24036"/>
    </source>
</evidence>
<evidence type="ECO:0000313" key="6">
    <source>
        <dbReference type="Proteomes" id="UP000663292"/>
    </source>
</evidence>
<feature type="domain" description="DUF7345" evidence="4">
    <location>
        <begin position="74"/>
        <end position="191"/>
    </location>
</feature>
<feature type="compositionally biased region" description="Low complexity" evidence="1">
    <location>
        <begin position="303"/>
        <end position="317"/>
    </location>
</feature>
<dbReference type="Pfam" id="PF24036">
    <property type="entry name" value="DUF7345"/>
    <property type="match status" value="1"/>
</dbReference>
<dbReference type="EMBL" id="CP064791">
    <property type="protein sequence ID" value="QSG14289.1"/>
    <property type="molecule type" value="Genomic_DNA"/>
</dbReference>
<reference evidence="5 6" key="1">
    <citation type="submission" date="2020-11" db="EMBL/GenBank/DDBJ databases">
        <title>Carbohydrate-dependent, anaerobic sulfur respiration: A novel catabolism in halophilic archaea.</title>
        <authorList>
            <person name="Sorokin D.Y."/>
            <person name="Messina E."/>
            <person name="Smedile F."/>
            <person name="La Cono V."/>
            <person name="Hallsworth J.E."/>
            <person name="Yakimov M.M."/>
        </authorList>
    </citation>
    <scope>NUCLEOTIDE SEQUENCE [LARGE SCALE GENOMIC DNA]</scope>
    <source>
        <strain evidence="5 6">HSR-Est</strain>
    </source>
</reference>
<organism evidence="5 6">
    <name type="scientific">Halapricum desulfuricans</name>
    <dbReference type="NCBI Taxonomy" id="2841257"/>
    <lineage>
        <taxon>Archaea</taxon>
        <taxon>Methanobacteriati</taxon>
        <taxon>Methanobacteriota</taxon>
        <taxon>Stenosarchaea group</taxon>
        <taxon>Halobacteria</taxon>
        <taxon>Halobacteriales</taxon>
        <taxon>Haloarculaceae</taxon>
        <taxon>Halapricum</taxon>
    </lineage>
</organism>
<dbReference type="RefSeq" id="WP_229122231.1">
    <property type="nucleotide sequence ID" value="NZ_CP064791.1"/>
</dbReference>
<keyword evidence="2" id="KW-0812">Transmembrane</keyword>
<dbReference type="Pfam" id="PF24034">
    <property type="entry name" value="DUF7343"/>
    <property type="match status" value="1"/>
</dbReference>
<keyword evidence="6" id="KW-1185">Reference proteome</keyword>
<dbReference type="GeneID" id="68857385"/>
<protein>
    <recommendedName>
        <fullName evidence="7">HTH iclR-type domain-containing protein</fullName>
    </recommendedName>
</protein>
<evidence type="ECO:0000313" key="5">
    <source>
        <dbReference type="EMBL" id="QSG14289.1"/>
    </source>
</evidence>
<gene>
    <name evidence="5" type="ORF">HSEST_0745</name>
</gene>
<evidence type="ECO:0000256" key="1">
    <source>
        <dbReference type="SAM" id="MobiDB-lite"/>
    </source>
</evidence>
<feature type="region of interest" description="Disordered" evidence="1">
    <location>
        <begin position="295"/>
        <end position="328"/>
    </location>
</feature>
<feature type="domain" description="DUF7343" evidence="3">
    <location>
        <begin position="323"/>
        <end position="384"/>
    </location>
</feature>
<evidence type="ECO:0008006" key="7">
    <source>
        <dbReference type="Google" id="ProtNLM"/>
    </source>
</evidence>
<keyword evidence="2" id="KW-0472">Membrane</keyword>
<dbReference type="CDD" id="cd00090">
    <property type="entry name" value="HTH_ARSR"/>
    <property type="match status" value="1"/>
</dbReference>
<dbReference type="InterPro" id="IPR055769">
    <property type="entry name" value="DUF7345"/>
</dbReference>
<proteinExistence type="predicted"/>
<accession>A0A897NU80</accession>
<dbReference type="AlphaFoldDB" id="A0A897NU80"/>
<feature type="transmembrane region" description="Helical" evidence="2">
    <location>
        <begin position="270"/>
        <end position="289"/>
    </location>
</feature>
<name>A0A897NU80_9EURY</name>
<evidence type="ECO:0000259" key="3">
    <source>
        <dbReference type="Pfam" id="PF24034"/>
    </source>
</evidence>
<sequence length="399" mass="43646">MVRWSGGLALVFVLTLAASVALGLPASAEEYRGVDSDWGAEPTRLAETTSTGAVTETELMAAPSEFVRTTHELTVYRNGSVRWTDRHVQPLNNESEIEAYRNYSERFNAERTDIYTQFRETASQLTARGTEATDRRMNATDFSRRAYVSEPGEGGVTLGHQGVVEMSFLWTNFTEQSGQRLRIGDVFTNGLALGPDVRFVITRSDALRFTVVEPAPGTMSGSNITTSRTITWSGEREFNPYRPLVRLAPPSTDRATNTTVAPDDGDGLPMWLPIVAVVIVVAGGAGAIWRLAQRRPDTTTDPQEAGAAEQASAGSSAVEPQEVLSDSERVKSLLDEHSGRMRQSEIVEATDWSKSKVSMLLSDMEDDDEITKLRVGRENIVSLPGHEPDAAGSPFEDEE</sequence>
<dbReference type="Proteomes" id="UP000663292">
    <property type="component" value="Chromosome"/>
</dbReference>
<dbReference type="InterPro" id="IPR036390">
    <property type="entry name" value="WH_DNA-bd_sf"/>
</dbReference>
<keyword evidence="2" id="KW-1133">Transmembrane helix</keyword>
<dbReference type="InterPro" id="IPR011991">
    <property type="entry name" value="ArsR-like_HTH"/>
</dbReference>
<evidence type="ECO:0000256" key="2">
    <source>
        <dbReference type="SAM" id="Phobius"/>
    </source>
</evidence>
<dbReference type="SUPFAM" id="SSF46785">
    <property type="entry name" value="Winged helix' DNA-binding domain"/>
    <property type="match status" value="1"/>
</dbReference>
<dbReference type="InterPro" id="IPR055767">
    <property type="entry name" value="DUF7343"/>
</dbReference>